<sequence length="87" mass="9522">EQRRDAIMSLQADISKKIHQRLVGQTVPVLIEGPSYETDLLLKGRTETMAPDVDAQVLINKGKGVPGEIMPVLISQAHAFDLVGEIM</sequence>
<dbReference type="AlphaFoldDB" id="X0Y6C7"/>
<accession>X0Y6C7</accession>
<dbReference type="Gene3D" id="2.40.50.140">
    <property type="entry name" value="Nucleic acid-binding proteins"/>
    <property type="match status" value="1"/>
</dbReference>
<dbReference type="InterPro" id="IPR005840">
    <property type="entry name" value="Ribosomal_uS12_MeSTrfase_RimO"/>
</dbReference>
<organism evidence="2">
    <name type="scientific">marine sediment metagenome</name>
    <dbReference type="NCBI Taxonomy" id="412755"/>
    <lineage>
        <taxon>unclassified sequences</taxon>
        <taxon>metagenomes</taxon>
        <taxon>ecological metagenomes</taxon>
    </lineage>
</organism>
<dbReference type="InterPro" id="IPR012340">
    <property type="entry name" value="NA-bd_OB-fold"/>
</dbReference>
<reference evidence="2" key="1">
    <citation type="journal article" date="2014" name="Front. Microbiol.">
        <title>High frequency of phylogenetically diverse reductive dehalogenase-homologous genes in deep subseafloor sedimentary metagenomes.</title>
        <authorList>
            <person name="Kawai M."/>
            <person name="Futagami T."/>
            <person name="Toyoda A."/>
            <person name="Takaki Y."/>
            <person name="Nishi S."/>
            <person name="Hori S."/>
            <person name="Arai W."/>
            <person name="Tsubouchi T."/>
            <person name="Morono Y."/>
            <person name="Uchiyama I."/>
            <person name="Ito T."/>
            <person name="Fujiyama A."/>
            <person name="Inagaki F."/>
            <person name="Takami H."/>
        </authorList>
    </citation>
    <scope>NUCLEOTIDE SEQUENCE</scope>
    <source>
        <strain evidence="2">Expedition CK06-06</strain>
    </source>
</reference>
<evidence type="ECO:0000313" key="2">
    <source>
        <dbReference type="EMBL" id="GAG51444.1"/>
    </source>
</evidence>
<dbReference type="Pfam" id="PF18693">
    <property type="entry name" value="TRAM_2"/>
    <property type="match status" value="1"/>
</dbReference>
<dbReference type="GO" id="GO:0051539">
    <property type="term" value="F:4 iron, 4 sulfur cluster binding"/>
    <property type="evidence" value="ECO:0007669"/>
    <property type="project" value="InterPro"/>
</dbReference>
<feature type="non-terminal residue" evidence="2">
    <location>
        <position position="1"/>
    </location>
</feature>
<gene>
    <name evidence="2" type="ORF">S01H1_79278</name>
</gene>
<dbReference type="GO" id="GO:0035599">
    <property type="term" value="F:aspartic acid methylthiotransferase activity"/>
    <property type="evidence" value="ECO:0007669"/>
    <property type="project" value="TreeGrafter"/>
</dbReference>
<comment type="caution">
    <text evidence="2">The sequence shown here is derived from an EMBL/GenBank/DDBJ whole genome shotgun (WGS) entry which is preliminary data.</text>
</comment>
<protein>
    <recommendedName>
        <fullName evidence="1">TRAM domain-containing protein</fullName>
    </recommendedName>
</protein>
<dbReference type="GO" id="GO:0005829">
    <property type="term" value="C:cytosol"/>
    <property type="evidence" value="ECO:0007669"/>
    <property type="project" value="TreeGrafter"/>
</dbReference>
<dbReference type="PANTHER" id="PTHR43837">
    <property type="entry name" value="RIBOSOMAL PROTEIN S12 METHYLTHIOTRANSFERASE RIMO"/>
    <property type="match status" value="1"/>
</dbReference>
<name>X0Y6C7_9ZZZZ</name>
<dbReference type="PROSITE" id="PS50926">
    <property type="entry name" value="TRAM"/>
    <property type="match status" value="1"/>
</dbReference>
<evidence type="ECO:0000259" key="1">
    <source>
        <dbReference type="PROSITE" id="PS50926"/>
    </source>
</evidence>
<dbReference type="EMBL" id="BARS01053427">
    <property type="protein sequence ID" value="GAG51444.1"/>
    <property type="molecule type" value="Genomic_DNA"/>
</dbReference>
<dbReference type="PANTHER" id="PTHR43837:SF1">
    <property type="entry name" value="RIBOSOMAL PROTEIN US12 METHYLTHIOTRANSFERASE RIMO"/>
    <property type="match status" value="1"/>
</dbReference>
<feature type="domain" description="TRAM" evidence="1">
    <location>
        <begin position="20"/>
        <end position="87"/>
    </location>
</feature>
<proteinExistence type="predicted"/>
<dbReference type="InterPro" id="IPR002792">
    <property type="entry name" value="TRAM_dom"/>
</dbReference>